<proteinExistence type="predicted"/>
<sequence length="592" mass="63495">MLLSVPEHALGLQTALSLRRFQGLAALTSHWVCSGLQMTYLSFHTCARGGVILVPAAQGCWRRRCAERMSALSHGVERHCRSKTCSGSLCNLKRRDGSTLCLAFPGRRLWKQNWEGKFLHFPSDGPPSQILGSSRAATNEPHGAEGQGRGCEGHSVSSPWSLLLLQPLRSLRVGTCGRTARQPHPSQLWGWGWPSSRDQSSRCSERLGWRPRSYPRLTLLVHPSQHWEGEEEGGRSGKVALAHGLKGWRWVTQHCLLADNLISLITDTRYLDGQGCEIRSGVNQLLNLRQLAGSTLVGDRSPAPVFNTHREAGAGHSSRTLHINLGLAFPTPRASVQSRCLDQLQRDGGSPGARGVRLAARAGPLTLGPQQPGPPALRRLKTSKDPNPARPEPGSSENQSRVAPVSGQGGQGPPPTASAPGPMGGLLLRERAPSLLEKAGCKEGGAAGGQSTKHHMWNWVSRDAEPNGCVAVKCLTATHMHGGLLLQGRWGLCLSPEEPEDTRTARCDARASLSTALQLHIPGASAGRSPSSPRMLPPPSLLSSGSHLLRVSHLTAPVVAYKLLEGRSHACSPAAGLRDSALWLPGPLPVFL</sequence>
<dbReference type="EMBL" id="JWIN03000002">
    <property type="protein sequence ID" value="KAB1282432.1"/>
    <property type="molecule type" value="Genomic_DNA"/>
</dbReference>
<evidence type="ECO:0000256" key="1">
    <source>
        <dbReference type="SAM" id="MobiDB-lite"/>
    </source>
</evidence>
<gene>
    <name evidence="2" type="ORF">Cadr_000001431</name>
</gene>
<dbReference type="AlphaFoldDB" id="A0A5N4EG75"/>
<feature type="region of interest" description="Disordered" evidence="1">
    <location>
        <begin position="129"/>
        <end position="154"/>
    </location>
</feature>
<reference evidence="2 3" key="1">
    <citation type="journal article" date="2019" name="Mol. Ecol. Resour.">
        <title>Improving Illumina assemblies with Hi-C and long reads: an example with the North African dromedary.</title>
        <authorList>
            <person name="Elbers J.P."/>
            <person name="Rogers M.F."/>
            <person name="Perelman P.L."/>
            <person name="Proskuryakova A.A."/>
            <person name="Serdyukova N.A."/>
            <person name="Johnson W.E."/>
            <person name="Horin P."/>
            <person name="Corander J."/>
            <person name="Murphy D."/>
            <person name="Burger P.A."/>
        </authorList>
    </citation>
    <scope>NUCLEOTIDE SEQUENCE [LARGE SCALE GENOMIC DNA]</scope>
    <source>
        <strain evidence="2">Drom800</strain>
        <tissue evidence="2">Blood</tissue>
    </source>
</reference>
<dbReference type="Proteomes" id="UP000299084">
    <property type="component" value="Unassembled WGS sequence"/>
</dbReference>
<organism evidence="2 3">
    <name type="scientific">Camelus dromedarius</name>
    <name type="common">Dromedary</name>
    <name type="synonym">Arabian camel</name>
    <dbReference type="NCBI Taxonomy" id="9838"/>
    <lineage>
        <taxon>Eukaryota</taxon>
        <taxon>Metazoa</taxon>
        <taxon>Chordata</taxon>
        <taxon>Craniata</taxon>
        <taxon>Vertebrata</taxon>
        <taxon>Euteleostomi</taxon>
        <taxon>Mammalia</taxon>
        <taxon>Eutheria</taxon>
        <taxon>Laurasiatheria</taxon>
        <taxon>Artiodactyla</taxon>
        <taxon>Tylopoda</taxon>
        <taxon>Camelidae</taxon>
        <taxon>Camelus</taxon>
    </lineage>
</organism>
<evidence type="ECO:0000313" key="3">
    <source>
        <dbReference type="Proteomes" id="UP000299084"/>
    </source>
</evidence>
<name>A0A5N4EG75_CAMDR</name>
<evidence type="ECO:0000313" key="2">
    <source>
        <dbReference type="EMBL" id="KAB1282432.1"/>
    </source>
</evidence>
<protein>
    <submittedName>
        <fullName evidence="2">Uncharacterized protein</fullName>
    </submittedName>
</protein>
<comment type="caution">
    <text evidence="2">The sequence shown here is derived from an EMBL/GenBank/DDBJ whole genome shotgun (WGS) entry which is preliminary data.</text>
</comment>
<keyword evidence="3" id="KW-1185">Reference proteome</keyword>
<accession>A0A5N4EG75</accession>
<feature type="region of interest" description="Disordered" evidence="1">
    <location>
        <begin position="362"/>
        <end position="426"/>
    </location>
</feature>